<feature type="chain" id="PRO_5012656643" description="PRC-barrel domain-containing protein" evidence="1">
    <location>
        <begin position="24"/>
        <end position="426"/>
    </location>
</feature>
<dbReference type="RefSeq" id="WP_072601821.1">
    <property type="nucleotide sequence ID" value="NZ_CP018171.1"/>
</dbReference>
<dbReference type="InterPro" id="IPR011033">
    <property type="entry name" value="PRC_barrel-like_sf"/>
</dbReference>
<dbReference type="OrthoDB" id="7818259at2"/>
<evidence type="ECO:0000313" key="3">
    <source>
        <dbReference type="EMBL" id="APH70409.1"/>
    </source>
</evidence>
<dbReference type="EMBL" id="CP018171">
    <property type="protein sequence ID" value="APH70409.1"/>
    <property type="molecule type" value="Genomic_DNA"/>
</dbReference>
<gene>
    <name evidence="3" type="ORF">BSQ44_02705</name>
</gene>
<keyword evidence="1" id="KW-0732">Signal</keyword>
<dbReference type="KEGG" id="meso:BSQ44_02705"/>
<dbReference type="STRING" id="1670800.BSQ44_02705"/>
<dbReference type="InterPro" id="IPR027275">
    <property type="entry name" value="PRC-brl_dom"/>
</dbReference>
<dbReference type="Pfam" id="PF05239">
    <property type="entry name" value="PRC"/>
    <property type="match status" value="1"/>
</dbReference>
<dbReference type="SUPFAM" id="SSF50346">
    <property type="entry name" value="PRC-barrel domain"/>
    <property type="match status" value="1"/>
</dbReference>
<dbReference type="Proteomes" id="UP000182840">
    <property type="component" value="Chromosome"/>
</dbReference>
<feature type="domain" description="PRC-barrel" evidence="2">
    <location>
        <begin position="328"/>
        <end position="383"/>
    </location>
</feature>
<evidence type="ECO:0000313" key="4">
    <source>
        <dbReference type="Proteomes" id="UP000182840"/>
    </source>
</evidence>
<name>A0A1L3SLX4_9HYPH</name>
<keyword evidence="4" id="KW-1185">Reference proteome</keyword>
<organism evidence="3 4">
    <name type="scientific">Aquibium oceanicum</name>
    <dbReference type="NCBI Taxonomy" id="1670800"/>
    <lineage>
        <taxon>Bacteria</taxon>
        <taxon>Pseudomonadati</taxon>
        <taxon>Pseudomonadota</taxon>
        <taxon>Alphaproteobacteria</taxon>
        <taxon>Hyphomicrobiales</taxon>
        <taxon>Phyllobacteriaceae</taxon>
        <taxon>Aquibium</taxon>
    </lineage>
</organism>
<accession>A0A1L3SLX4</accession>
<dbReference type="Gene3D" id="2.30.30.240">
    <property type="entry name" value="PRC-barrel domain"/>
    <property type="match status" value="1"/>
</dbReference>
<protein>
    <recommendedName>
        <fullName evidence="2">PRC-barrel domain-containing protein</fullName>
    </recommendedName>
</protein>
<dbReference type="AlphaFoldDB" id="A0A1L3SLX4"/>
<evidence type="ECO:0000259" key="2">
    <source>
        <dbReference type="Pfam" id="PF05239"/>
    </source>
</evidence>
<proteinExistence type="predicted"/>
<sequence>MKNGTKLMFAAGLLCGTAVPAMAQSADQNASVQACQRLQLIVNDYEDRFRGEWIDRANAVIDDEGRMECARYVAQAERAIDELDRRDRMAQGQADEQQMQADADQSRIIVDQPEPRVTVEQNAPRITYSQPQASVDVNQGTPQVIVRQAQPTVRVEMPRPQITINQPQPEIIVRMPQPDVAVNVPEPEFNVSQAQPDVKVEQGKPQVRVQMDQPEVNVEDRDQAEVQIERDQPVVTREGGEQQAAVNIERAQPRVSYEPAEPKVEFEQAGEPQVTFNRTGEPNVRIERMEGEQQDQTASIDQEEMSPDAVMRLQGDREPQGDAMMVVVSDLVDRDVVNLRGEDLGEVERVVVQGERTYIVLSDGGFLGMGGREVALPLDRITGVRGDDELVLQGLNQQDIDAMPRWNGDTSQELGQDEEVEIIIEA</sequence>
<feature type="signal peptide" evidence="1">
    <location>
        <begin position="1"/>
        <end position="23"/>
    </location>
</feature>
<evidence type="ECO:0000256" key="1">
    <source>
        <dbReference type="SAM" id="SignalP"/>
    </source>
</evidence>
<reference evidence="4" key="1">
    <citation type="submission" date="2016-11" db="EMBL/GenBank/DDBJ databases">
        <title>Mesorhizobium oceanicum sp. nov., isolated from deep seawater in South China Sea.</title>
        <authorList>
            <person name="Fu G.-Y."/>
        </authorList>
    </citation>
    <scope>NUCLEOTIDE SEQUENCE [LARGE SCALE GENOMIC DNA]</scope>
    <source>
        <strain evidence="4">B7</strain>
    </source>
</reference>